<evidence type="ECO:0000256" key="5">
    <source>
        <dbReference type="ARBA" id="ARBA00023136"/>
    </source>
</evidence>
<accession>A0ABR4MRP5</accession>
<dbReference type="InterPro" id="IPR005828">
    <property type="entry name" value="MFS_sugar_transport-like"/>
</dbReference>
<evidence type="ECO:0000256" key="3">
    <source>
        <dbReference type="ARBA" id="ARBA00022692"/>
    </source>
</evidence>
<evidence type="ECO:0000256" key="1">
    <source>
        <dbReference type="ARBA" id="ARBA00004141"/>
    </source>
</evidence>
<feature type="transmembrane region" description="Helical" evidence="6">
    <location>
        <begin position="240"/>
        <end position="262"/>
    </location>
</feature>
<dbReference type="PANTHER" id="PTHR48022">
    <property type="entry name" value="PLASTIDIC GLUCOSE TRANSPORTER 4"/>
    <property type="match status" value="1"/>
</dbReference>
<proteinExistence type="inferred from homology"/>
<evidence type="ECO:0000313" key="9">
    <source>
        <dbReference type="Proteomes" id="UP001610728"/>
    </source>
</evidence>
<evidence type="ECO:0000256" key="2">
    <source>
        <dbReference type="ARBA" id="ARBA00010992"/>
    </source>
</evidence>
<dbReference type="SUPFAM" id="SSF103473">
    <property type="entry name" value="MFS general substrate transporter"/>
    <property type="match status" value="1"/>
</dbReference>
<sequence length="483" mass="53258">MEGFCLLTQGSLYAMPQYTNVFGRPRPNGTGTAGDKNEIPGNIQVIIAMGQTIGQMGGLTIAGYATDTLGFRKTAMLGFSWIISWTFAFFFARNLTHIILAQTFTGIGWGIFQTLGPSYANDIAPESLRPYATMWTNVCWIIGQIMGSAMMRGILDWAWPLVLMPVVWFCPESPRWLVGKGKDQDALRQQLRLVPSTVDDPDLAIEALKRQMHEQNNEESESFWSILQCFKGRNLVRTELATMIWIIQNMCGSTLVGWASYFMKQAGLATDLAFTMQLVMYIVGMAGTFCAFGLLPVMPRRTLYLLGHMFMVLILGAIGVVGIFQVRLATAGSWTVAVLLIMFNFVYNISVGPLTYTYVTLVPSAPMKTKTIAIARLGYCATTLFTSSIAPLQIAGDSWNWGAKSGLFWGACGVCCLIYSYFRVPETEGRTQSDIDELFEQKVPFRLWGSSEVCGSENASGVHEKTVFDDSSISSANSIASIS</sequence>
<keyword evidence="4 6" id="KW-1133">Transmembrane helix</keyword>
<name>A0ABR4MRP5_9PEZI</name>
<feature type="transmembrane region" description="Helical" evidence="6">
    <location>
        <begin position="336"/>
        <end position="361"/>
    </location>
</feature>
<dbReference type="InterPro" id="IPR020846">
    <property type="entry name" value="MFS_dom"/>
</dbReference>
<evidence type="ECO:0000256" key="4">
    <source>
        <dbReference type="ARBA" id="ARBA00022989"/>
    </source>
</evidence>
<evidence type="ECO:0000259" key="7">
    <source>
        <dbReference type="PROSITE" id="PS50850"/>
    </source>
</evidence>
<dbReference type="GeneID" id="98114555"/>
<comment type="caution">
    <text evidence="8">The sequence shown here is derived from an EMBL/GenBank/DDBJ whole genome shotgun (WGS) entry which is preliminary data.</text>
</comment>
<keyword evidence="9" id="KW-1185">Reference proteome</keyword>
<dbReference type="Gene3D" id="1.20.1250.20">
    <property type="entry name" value="MFS general substrate transporter like domains"/>
    <property type="match status" value="1"/>
</dbReference>
<reference evidence="8 9" key="1">
    <citation type="submission" date="2020-05" db="EMBL/GenBank/DDBJ databases">
        <title>Ceratocystis lukuohia genome.</title>
        <authorList>
            <person name="Harrington T.C."/>
            <person name="Kim K."/>
            <person name="Mayers C.G."/>
        </authorList>
    </citation>
    <scope>NUCLEOTIDE SEQUENCE [LARGE SCALE GENOMIC DNA]</scope>
    <source>
        <strain evidence="8 9">C4212</strain>
    </source>
</reference>
<keyword evidence="5 6" id="KW-0472">Membrane</keyword>
<evidence type="ECO:0000313" key="8">
    <source>
        <dbReference type="EMBL" id="KAL2890951.1"/>
    </source>
</evidence>
<feature type="domain" description="Major facilitator superfamily (MFS) profile" evidence="7">
    <location>
        <begin position="1"/>
        <end position="428"/>
    </location>
</feature>
<dbReference type="Proteomes" id="UP001610728">
    <property type="component" value="Unassembled WGS sequence"/>
</dbReference>
<feature type="transmembrane region" description="Helical" evidence="6">
    <location>
        <begin position="274"/>
        <end position="295"/>
    </location>
</feature>
<organism evidence="8 9">
    <name type="scientific">Ceratocystis lukuohia</name>
    <dbReference type="NCBI Taxonomy" id="2019550"/>
    <lineage>
        <taxon>Eukaryota</taxon>
        <taxon>Fungi</taxon>
        <taxon>Dikarya</taxon>
        <taxon>Ascomycota</taxon>
        <taxon>Pezizomycotina</taxon>
        <taxon>Sordariomycetes</taxon>
        <taxon>Hypocreomycetidae</taxon>
        <taxon>Microascales</taxon>
        <taxon>Ceratocystidaceae</taxon>
        <taxon>Ceratocystis</taxon>
    </lineage>
</organism>
<dbReference type="EMBL" id="JABSNW010000001">
    <property type="protein sequence ID" value="KAL2890951.1"/>
    <property type="molecule type" value="Genomic_DNA"/>
</dbReference>
<comment type="subcellular location">
    <subcellularLocation>
        <location evidence="1">Membrane</location>
        <topology evidence="1">Multi-pass membrane protein</topology>
    </subcellularLocation>
</comment>
<dbReference type="InterPro" id="IPR050360">
    <property type="entry name" value="MFS_Sugar_Transporters"/>
</dbReference>
<feature type="transmembrane region" description="Helical" evidence="6">
    <location>
        <begin position="157"/>
        <end position="178"/>
    </location>
</feature>
<feature type="transmembrane region" description="Helical" evidence="6">
    <location>
        <begin position="74"/>
        <end position="92"/>
    </location>
</feature>
<gene>
    <name evidence="8" type="ORF">HOO65_010309</name>
</gene>
<comment type="similarity">
    <text evidence="2">Belongs to the major facilitator superfamily. Sugar transporter (TC 2.A.1.1) family.</text>
</comment>
<evidence type="ECO:0000256" key="6">
    <source>
        <dbReference type="SAM" id="Phobius"/>
    </source>
</evidence>
<dbReference type="InterPro" id="IPR036259">
    <property type="entry name" value="MFS_trans_sf"/>
</dbReference>
<dbReference type="RefSeq" id="XP_070862131.1">
    <property type="nucleotide sequence ID" value="XM_071005791.1"/>
</dbReference>
<dbReference type="PANTHER" id="PTHR48022:SF5">
    <property type="entry name" value="ALPHA-GLUCOSIDES PERMEASE MPH2-RELATED"/>
    <property type="match status" value="1"/>
</dbReference>
<feature type="transmembrane region" description="Helical" evidence="6">
    <location>
        <begin position="373"/>
        <end position="394"/>
    </location>
</feature>
<feature type="transmembrane region" description="Helical" evidence="6">
    <location>
        <begin position="406"/>
        <end position="422"/>
    </location>
</feature>
<feature type="transmembrane region" description="Helical" evidence="6">
    <location>
        <begin position="302"/>
        <end position="324"/>
    </location>
</feature>
<protein>
    <submittedName>
        <fullName evidence="8">General alpha-glucoside permease</fullName>
    </submittedName>
</protein>
<dbReference type="Pfam" id="PF00083">
    <property type="entry name" value="Sugar_tr"/>
    <property type="match status" value="1"/>
</dbReference>
<keyword evidence="3 6" id="KW-0812">Transmembrane</keyword>
<dbReference type="PROSITE" id="PS50850">
    <property type="entry name" value="MFS"/>
    <property type="match status" value="1"/>
</dbReference>